<dbReference type="InParanoid" id="A0A165EDD5"/>
<dbReference type="OrthoDB" id="3235815at2759"/>
<gene>
    <name evidence="1" type="ORF">EXIGLDRAFT_752670</name>
</gene>
<protein>
    <recommendedName>
        <fullName evidence="3">F-box domain-containing protein</fullName>
    </recommendedName>
</protein>
<sequence>MTATLPPETTRKFFLGWTFEDLRYVLQLSTRWRAIAMDDPLYWHDIALRKDSLRALRQMQQRLDAAGERPFCITVELLNPLGEINVTVLSVLPALLSAKLAQIQRLKLELHSDYAPVFLSALSKSAPLLVACRIGVLLDSEIQVWNSIPLPDSLFDGDAPCLVEMGLRNIDISKSQSPLLSRIQTLAFGGGSAWHIPFVAIPNVFTHFPSLTCVHFTGGALLTEKGYREPGPWRSLKELWLSVYDKSAFHALETLPLSGVEQIWTVDGKPRAIGKPAKFMYATSRLGVRGRLRRYETAGVQSYRSHDLLRRTSFPDMVTALTISTDLWERIAPILLPFPYVRTLTVVMHYALGRLNRLPSVGRVIVSGLKTLRIHATYNGAILASSDVVEFCNNLLGDVRLPVRLVLENVSMSGDEPASHDAVYCACSVTIR</sequence>
<evidence type="ECO:0008006" key="3">
    <source>
        <dbReference type="Google" id="ProtNLM"/>
    </source>
</evidence>
<reference evidence="1 2" key="1">
    <citation type="journal article" date="2016" name="Mol. Biol. Evol.">
        <title>Comparative Genomics of Early-Diverging Mushroom-Forming Fungi Provides Insights into the Origins of Lignocellulose Decay Capabilities.</title>
        <authorList>
            <person name="Nagy L.G."/>
            <person name="Riley R."/>
            <person name="Tritt A."/>
            <person name="Adam C."/>
            <person name="Daum C."/>
            <person name="Floudas D."/>
            <person name="Sun H."/>
            <person name="Yadav J.S."/>
            <person name="Pangilinan J."/>
            <person name="Larsson K.H."/>
            <person name="Matsuura K."/>
            <person name="Barry K."/>
            <person name="Labutti K."/>
            <person name="Kuo R."/>
            <person name="Ohm R.A."/>
            <person name="Bhattacharya S.S."/>
            <person name="Shirouzu T."/>
            <person name="Yoshinaga Y."/>
            <person name="Martin F.M."/>
            <person name="Grigoriev I.V."/>
            <person name="Hibbett D.S."/>
        </authorList>
    </citation>
    <scope>NUCLEOTIDE SEQUENCE [LARGE SCALE GENOMIC DNA]</scope>
    <source>
        <strain evidence="1 2">HHB12029</strain>
    </source>
</reference>
<dbReference type="AlphaFoldDB" id="A0A165EDD5"/>
<evidence type="ECO:0000313" key="1">
    <source>
        <dbReference type="EMBL" id="KZV86670.1"/>
    </source>
</evidence>
<evidence type="ECO:0000313" key="2">
    <source>
        <dbReference type="Proteomes" id="UP000077266"/>
    </source>
</evidence>
<organism evidence="1 2">
    <name type="scientific">Exidia glandulosa HHB12029</name>
    <dbReference type="NCBI Taxonomy" id="1314781"/>
    <lineage>
        <taxon>Eukaryota</taxon>
        <taxon>Fungi</taxon>
        <taxon>Dikarya</taxon>
        <taxon>Basidiomycota</taxon>
        <taxon>Agaricomycotina</taxon>
        <taxon>Agaricomycetes</taxon>
        <taxon>Auriculariales</taxon>
        <taxon>Exidiaceae</taxon>
        <taxon>Exidia</taxon>
    </lineage>
</organism>
<dbReference type="Proteomes" id="UP000077266">
    <property type="component" value="Unassembled WGS sequence"/>
</dbReference>
<accession>A0A165EDD5</accession>
<proteinExistence type="predicted"/>
<dbReference type="EMBL" id="KV426148">
    <property type="protein sequence ID" value="KZV86670.1"/>
    <property type="molecule type" value="Genomic_DNA"/>
</dbReference>
<name>A0A165EDD5_EXIGL</name>
<keyword evidence="2" id="KW-1185">Reference proteome</keyword>